<keyword evidence="3" id="KW-1185">Reference proteome</keyword>
<dbReference type="EMBL" id="JAPQES010000007">
    <property type="protein sequence ID" value="MCY6372466.1"/>
    <property type="molecule type" value="Genomic_DNA"/>
</dbReference>
<gene>
    <name evidence="2" type="ORF">OXH55_17700</name>
</gene>
<evidence type="ECO:0000313" key="2">
    <source>
        <dbReference type="EMBL" id="MCY6372466.1"/>
    </source>
</evidence>
<sequence>MAVTKIEELKAKKYIEVDLPGWDGDDVFTCKLQRVNLLDLASKGKIPNPLMGTVVQLFKGNGPVPEDENSLKTINELSELFCEVTMAEPTFKEVQEAIGLTDEQKIIIYNYAVKGARVLEPFRKKPENTKPSDNGKDVPEETK</sequence>
<reference evidence="2" key="1">
    <citation type="submission" date="2022-12" db="EMBL/GenBank/DDBJ databases">
        <authorList>
            <person name="Wang J."/>
        </authorList>
    </citation>
    <scope>NUCLEOTIDE SEQUENCE</scope>
    <source>
        <strain evidence="2">HY-42-06</strain>
    </source>
</reference>
<name>A0ABT4CWR0_9CLOT</name>
<comment type="caution">
    <text evidence="2">The sequence shown here is derived from an EMBL/GenBank/DDBJ whole genome shotgun (WGS) entry which is preliminary data.</text>
</comment>
<evidence type="ECO:0000313" key="3">
    <source>
        <dbReference type="Proteomes" id="UP001079657"/>
    </source>
</evidence>
<organism evidence="2 3">
    <name type="scientific">Clostridium ganghwense</name>
    <dbReference type="NCBI Taxonomy" id="312089"/>
    <lineage>
        <taxon>Bacteria</taxon>
        <taxon>Bacillati</taxon>
        <taxon>Bacillota</taxon>
        <taxon>Clostridia</taxon>
        <taxon>Eubacteriales</taxon>
        <taxon>Clostridiaceae</taxon>
        <taxon>Clostridium</taxon>
    </lineage>
</organism>
<protein>
    <recommendedName>
        <fullName evidence="4">Tail assembly chaperone</fullName>
    </recommendedName>
</protein>
<feature type="region of interest" description="Disordered" evidence="1">
    <location>
        <begin position="122"/>
        <end position="143"/>
    </location>
</feature>
<dbReference type="Proteomes" id="UP001079657">
    <property type="component" value="Unassembled WGS sequence"/>
</dbReference>
<evidence type="ECO:0000256" key="1">
    <source>
        <dbReference type="SAM" id="MobiDB-lite"/>
    </source>
</evidence>
<dbReference type="RefSeq" id="WP_268051461.1">
    <property type="nucleotide sequence ID" value="NZ_JAPQES010000007.1"/>
</dbReference>
<proteinExistence type="predicted"/>
<accession>A0ABT4CWR0</accession>
<evidence type="ECO:0008006" key="4">
    <source>
        <dbReference type="Google" id="ProtNLM"/>
    </source>
</evidence>